<feature type="transmembrane region" description="Helical" evidence="6">
    <location>
        <begin position="89"/>
        <end position="108"/>
    </location>
</feature>
<dbReference type="InterPro" id="IPR058533">
    <property type="entry name" value="Cation_efflux_TM"/>
</dbReference>
<keyword evidence="3 6" id="KW-0812">Transmembrane</keyword>
<keyword evidence="5 6" id="KW-0472">Membrane</keyword>
<evidence type="ECO:0000259" key="7">
    <source>
        <dbReference type="Pfam" id="PF01545"/>
    </source>
</evidence>
<dbReference type="InterPro" id="IPR027469">
    <property type="entry name" value="Cation_efflux_TMD_sf"/>
</dbReference>
<evidence type="ECO:0000256" key="5">
    <source>
        <dbReference type="ARBA" id="ARBA00023136"/>
    </source>
</evidence>
<dbReference type="InterPro" id="IPR050291">
    <property type="entry name" value="CDF_Transporter"/>
</dbReference>
<keyword evidence="2" id="KW-0813">Transport</keyword>
<evidence type="ECO:0000256" key="2">
    <source>
        <dbReference type="ARBA" id="ARBA00022448"/>
    </source>
</evidence>
<dbReference type="EMBL" id="LAZR01000006">
    <property type="protein sequence ID" value="KKO09972.1"/>
    <property type="molecule type" value="Genomic_DNA"/>
</dbReference>
<organism evidence="8">
    <name type="scientific">marine sediment metagenome</name>
    <dbReference type="NCBI Taxonomy" id="412755"/>
    <lineage>
        <taxon>unclassified sequences</taxon>
        <taxon>metagenomes</taxon>
        <taxon>ecological metagenomes</taxon>
    </lineage>
</organism>
<dbReference type="AlphaFoldDB" id="A0A0F9YCL3"/>
<comment type="subcellular location">
    <subcellularLocation>
        <location evidence="1">Membrane</location>
        <topology evidence="1">Multi-pass membrane protein</topology>
    </subcellularLocation>
</comment>
<feature type="transmembrane region" description="Helical" evidence="6">
    <location>
        <begin position="181"/>
        <end position="201"/>
    </location>
</feature>
<evidence type="ECO:0000313" key="8">
    <source>
        <dbReference type="EMBL" id="KKO09972.1"/>
    </source>
</evidence>
<evidence type="ECO:0000256" key="3">
    <source>
        <dbReference type="ARBA" id="ARBA00022692"/>
    </source>
</evidence>
<feature type="domain" description="Cation efflux protein transmembrane" evidence="7">
    <location>
        <begin position="30"/>
        <end position="229"/>
    </location>
</feature>
<gene>
    <name evidence="8" type="ORF">LCGC14_0034740</name>
</gene>
<reference evidence="8" key="1">
    <citation type="journal article" date="2015" name="Nature">
        <title>Complex archaea that bridge the gap between prokaryotes and eukaryotes.</title>
        <authorList>
            <person name="Spang A."/>
            <person name="Saw J.H."/>
            <person name="Jorgensen S.L."/>
            <person name="Zaremba-Niedzwiedzka K."/>
            <person name="Martijn J."/>
            <person name="Lind A.E."/>
            <person name="van Eijk R."/>
            <person name="Schleper C."/>
            <person name="Guy L."/>
            <person name="Ettema T.J."/>
        </authorList>
    </citation>
    <scope>NUCLEOTIDE SEQUENCE</scope>
</reference>
<keyword evidence="4 6" id="KW-1133">Transmembrane helix</keyword>
<dbReference type="Gene3D" id="1.20.1510.10">
    <property type="entry name" value="Cation efflux protein transmembrane domain"/>
    <property type="match status" value="1"/>
</dbReference>
<dbReference type="SUPFAM" id="SSF161111">
    <property type="entry name" value="Cation efflux protein transmembrane domain-like"/>
    <property type="match status" value="1"/>
</dbReference>
<protein>
    <recommendedName>
        <fullName evidence="7">Cation efflux protein transmembrane domain-containing protein</fullName>
    </recommendedName>
</protein>
<dbReference type="Pfam" id="PF01545">
    <property type="entry name" value="Cation_efflux"/>
    <property type="match status" value="1"/>
</dbReference>
<accession>A0A0F9YCL3</accession>
<dbReference type="GO" id="GO:0016020">
    <property type="term" value="C:membrane"/>
    <property type="evidence" value="ECO:0007669"/>
    <property type="project" value="UniProtKB-SubCell"/>
</dbReference>
<comment type="caution">
    <text evidence="8">The sequence shown here is derived from an EMBL/GenBank/DDBJ whole genome shotgun (WGS) entry which is preliminary data.</text>
</comment>
<sequence>MIVRPVFSLPDQQDAQLKRAIRLEWWSIFFLLTIAVVMFMATGNSQAMRAAFIEDLISLVPPLSFLVANRIRKTPPSVEYPYGRNRATLLAFLAAAVAVSIVGLFILYEGISTLIKQDHPTIGHFYFLEQQWGVWAGWIMIVALTYSIIPPFILGRKKLPLAKDLHESTLYADAAMNKADWLTAGAAILGVLGIGLGIWWADAAAATIIGLDVLKDGFSNVKRAMQDLMDHRPADIATGKPLNLEQTVRDALLQRTEVDELAIRLRQEGRMIAGEVFILLHTETNVAEQIEQLNAHALSLDWRLHDLVMMPVTQAKMKALHQP</sequence>
<name>A0A0F9YCL3_9ZZZZ</name>
<dbReference type="PANTHER" id="PTHR43840:SF15">
    <property type="entry name" value="MITOCHONDRIAL METAL TRANSPORTER 1-RELATED"/>
    <property type="match status" value="1"/>
</dbReference>
<evidence type="ECO:0000256" key="1">
    <source>
        <dbReference type="ARBA" id="ARBA00004141"/>
    </source>
</evidence>
<feature type="transmembrane region" description="Helical" evidence="6">
    <location>
        <begin position="135"/>
        <end position="154"/>
    </location>
</feature>
<evidence type="ECO:0000256" key="4">
    <source>
        <dbReference type="ARBA" id="ARBA00022989"/>
    </source>
</evidence>
<feature type="transmembrane region" description="Helical" evidence="6">
    <location>
        <begin position="47"/>
        <end position="68"/>
    </location>
</feature>
<dbReference type="GO" id="GO:0008324">
    <property type="term" value="F:monoatomic cation transmembrane transporter activity"/>
    <property type="evidence" value="ECO:0007669"/>
    <property type="project" value="InterPro"/>
</dbReference>
<feature type="transmembrane region" description="Helical" evidence="6">
    <location>
        <begin position="23"/>
        <end position="41"/>
    </location>
</feature>
<dbReference type="PANTHER" id="PTHR43840">
    <property type="entry name" value="MITOCHONDRIAL METAL TRANSPORTER 1-RELATED"/>
    <property type="match status" value="1"/>
</dbReference>
<evidence type="ECO:0000256" key="6">
    <source>
        <dbReference type="SAM" id="Phobius"/>
    </source>
</evidence>
<proteinExistence type="predicted"/>